<gene>
    <name evidence="4" type="ORF">SAMN05216370_0060</name>
</gene>
<evidence type="ECO:0000313" key="5">
    <source>
        <dbReference type="Proteomes" id="UP000242418"/>
    </source>
</evidence>
<evidence type="ECO:0000256" key="3">
    <source>
        <dbReference type="SAM" id="SignalP"/>
    </source>
</evidence>
<dbReference type="PROSITE" id="PS51257">
    <property type="entry name" value="PROKAR_LIPOPROTEIN"/>
    <property type="match status" value="1"/>
</dbReference>
<evidence type="ECO:0000256" key="1">
    <source>
        <dbReference type="ARBA" id="ARBA00006135"/>
    </source>
</evidence>
<accession>A0AB37ZDP1</accession>
<protein>
    <submittedName>
        <fullName evidence="4">Type IV secretion system protein VirB9</fullName>
    </submittedName>
</protein>
<feature type="signal peptide" evidence="3">
    <location>
        <begin position="1"/>
        <end position="21"/>
    </location>
</feature>
<comment type="similarity">
    <text evidence="1">Belongs to the TrbG/VirB9 family.</text>
</comment>
<dbReference type="InterPro" id="IPR014148">
    <property type="entry name" value="VirB9"/>
</dbReference>
<dbReference type="AlphaFoldDB" id="A0AB37ZDP1"/>
<dbReference type="RefSeq" id="WP_090256245.1">
    <property type="nucleotide sequence ID" value="NZ_FMTL01000011.1"/>
</dbReference>
<keyword evidence="5" id="KW-1185">Reference proteome</keyword>
<organism evidence="4 5">
    <name type="scientific">Pseudomonas peli</name>
    <dbReference type="NCBI Taxonomy" id="592361"/>
    <lineage>
        <taxon>Bacteria</taxon>
        <taxon>Pseudomonadati</taxon>
        <taxon>Pseudomonadota</taxon>
        <taxon>Gammaproteobacteria</taxon>
        <taxon>Pseudomonadales</taxon>
        <taxon>Pseudomonadaceae</taxon>
        <taxon>Pseudomonas</taxon>
    </lineage>
</organism>
<comment type="caution">
    <text evidence="4">The sequence shown here is derived from an EMBL/GenBank/DDBJ whole genome shotgun (WGS) entry which is preliminary data.</text>
</comment>
<sequence>MKAFNLIPLFLAAAVSCQALALDYPVKSSFDHRVRSTTYNPLDVVQLDTVIGIATHIELEPGEQYVTHAFGDSASYSFANSGNHVFIKPSAEQADTNLIIITDKRTYKFRLIFQPTREAKAVYSLSFYYPDTARQQALEELRKQAVADGFNKPPRGTFNTNYAMAGDLDIAPVHTWDNNEFTYFKFPGNVDLPGIYLVDADGNESMVNRNTIGEANGVYSVHKVHAKWMLRLGDRALAVYNDAYDPIGVENKSGTQSPAVKRVVIGGDE</sequence>
<dbReference type="Pfam" id="PF03524">
    <property type="entry name" value="CagX"/>
    <property type="match status" value="1"/>
</dbReference>
<dbReference type="CDD" id="cd06911">
    <property type="entry name" value="VirB9_CagX_TrbG"/>
    <property type="match status" value="1"/>
</dbReference>
<keyword evidence="2 3" id="KW-0732">Signal</keyword>
<dbReference type="InterPro" id="IPR038161">
    <property type="entry name" value="VirB9/CagX/TrbG_C_sf"/>
</dbReference>
<dbReference type="NCBIfam" id="TIGR02781">
    <property type="entry name" value="VirB9"/>
    <property type="match status" value="1"/>
</dbReference>
<dbReference type="EMBL" id="FMTL01000011">
    <property type="protein sequence ID" value="SCW89639.1"/>
    <property type="molecule type" value="Genomic_DNA"/>
</dbReference>
<proteinExistence type="inferred from homology"/>
<dbReference type="Gene3D" id="2.60.40.2500">
    <property type="match status" value="1"/>
</dbReference>
<reference evidence="4 5" key="1">
    <citation type="submission" date="2016-10" db="EMBL/GenBank/DDBJ databases">
        <authorList>
            <person name="Varghese N."/>
            <person name="Submissions S."/>
        </authorList>
    </citation>
    <scope>NUCLEOTIDE SEQUENCE [LARGE SCALE GENOMIC DNA]</scope>
    <source>
        <strain evidence="4 5">DSM 17833</strain>
    </source>
</reference>
<evidence type="ECO:0000313" key="4">
    <source>
        <dbReference type="EMBL" id="SCW89639.1"/>
    </source>
</evidence>
<dbReference type="InterPro" id="IPR010258">
    <property type="entry name" value="Conjugal_tfr_TrbG/VirB9/CagX"/>
</dbReference>
<name>A0AB37ZDP1_9PSED</name>
<dbReference type="Proteomes" id="UP000242418">
    <property type="component" value="Unassembled WGS sequence"/>
</dbReference>
<evidence type="ECO:0000256" key="2">
    <source>
        <dbReference type="ARBA" id="ARBA00022729"/>
    </source>
</evidence>
<dbReference type="InterPro" id="IPR033645">
    <property type="entry name" value="VirB9/CagX/TrbG_C"/>
</dbReference>
<feature type="chain" id="PRO_5044317136" evidence="3">
    <location>
        <begin position="22"/>
        <end position="269"/>
    </location>
</feature>